<protein>
    <submittedName>
        <fullName evidence="2">Uncharacterized protein</fullName>
    </submittedName>
</protein>
<reference evidence="2" key="1">
    <citation type="submission" date="2020-07" db="EMBL/GenBank/DDBJ databases">
        <title>Multicomponent nature underlies the extraordinary mechanical properties of spider dragline silk.</title>
        <authorList>
            <person name="Kono N."/>
            <person name="Nakamura H."/>
            <person name="Mori M."/>
            <person name="Yoshida Y."/>
            <person name="Ohtoshi R."/>
            <person name="Malay A.D."/>
            <person name="Moran D.A.P."/>
            <person name="Tomita M."/>
            <person name="Numata K."/>
            <person name="Arakawa K."/>
        </authorList>
    </citation>
    <scope>NUCLEOTIDE SEQUENCE</scope>
</reference>
<comment type="caution">
    <text evidence="2">The sequence shown here is derived from an EMBL/GenBank/DDBJ whole genome shotgun (WGS) entry which is preliminary data.</text>
</comment>
<evidence type="ECO:0000313" key="2">
    <source>
        <dbReference type="EMBL" id="GFR12943.1"/>
    </source>
</evidence>
<dbReference type="EMBL" id="BMAO01017044">
    <property type="protein sequence ID" value="GFR12943.1"/>
    <property type="molecule type" value="Genomic_DNA"/>
</dbReference>
<evidence type="ECO:0000256" key="1">
    <source>
        <dbReference type="SAM" id="MobiDB-lite"/>
    </source>
</evidence>
<accession>A0A8X6GX44</accession>
<dbReference type="Proteomes" id="UP000887116">
    <property type="component" value="Unassembled WGS sequence"/>
</dbReference>
<dbReference type="AlphaFoldDB" id="A0A8X6GX44"/>
<evidence type="ECO:0000313" key="3">
    <source>
        <dbReference type="Proteomes" id="UP000887116"/>
    </source>
</evidence>
<sequence>MEALKRSTGSTFLDRKQRRNLPIAVTSHQNTAASGSSTSSLHPVLVNQESKSSGPFQQSHLLSGGSVKQHLKTPFVAYDFSHVL</sequence>
<organism evidence="2 3">
    <name type="scientific">Trichonephila clavata</name>
    <name type="common">Joro spider</name>
    <name type="synonym">Nephila clavata</name>
    <dbReference type="NCBI Taxonomy" id="2740835"/>
    <lineage>
        <taxon>Eukaryota</taxon>
        <taxon>Metazoa</taxon>
        <taxon>Ecdysozoa</taxon>
        <taxon>Arthropoda</taxon>
        <taxon>Chelicerata</taxon>
        <taxon>Arachnida</taxon>
        <taxon>Araneae</taxon>
        <taxon>Araneomorphae</taxon>
        <taxon>Entelegynae</taxon>
        <taxon>Araneoidea</taxon>
        <taxon>Nephilidae</taxon>
        <taxon>Trichonephila</taxon>
    </lineage>
</organism>
<proteinExistence type="predicted"/>
<feature type="compositionally biased region" description="Polar residues" evidence="1">
    <location>
        <begin position="26"/>
        <end position="61"/>
    </location>
</feature>
<keyword evidence="3" id="KW-1185">Reference proteome</keyword>
<name>A0A8X6GX44_TRICU</name>
<feature type="region of interest" description="Disordered" evidence="1">
    <location>
        <begin position="1"/>
        <end position="61"/>
    </location>
</feature>
<gene>
    <name evidence="2" type="ORF">TNCT_704011</name>
</gene>